<dbReference type="AlphaFoldDB" id="A0A917GA09"/>
<dbReference type="InterPro" id="IPR008719">
    <property type="entry name" value="N2O_reductase_NosL"/>
</dbReference>
<dbReference type="Proteomes" id="UP000616608">
    <property type="component" value="Unassembled WGS sequence"/>
</dbReference>
<comment type="caution">
    <text evidence="1">The sequence shown here is derived from an EMBL/GenBank/DDBJ whole genome shotgun (WGS) entry which is preliminary data.</text>
</comment>
<sequence>MRKLGLTIMASAAILLTACGEKTYEPHDINHDTDICKICNMSIVHDDFAGQIIEKNGDYKVFDDIGCLVEKMQRDGLGEQDIGAAFIKDAETNEWINIFSATYLYDKDFFTPMNYGVLVFNDEKEAQAYQQQEGKGTLMKYQDLADFKWGIHQ</sequence>
<name>A0A917GA09_9BACI</name>
<dbReference type="RefSeq" id="WP_229704248.1">
    <property type="nucleotide sequence ID" value="NZ_BMJT01000010.1"/>
</dbReference>
<accession>A0A917GA09</accession>
<organism evidence="1 2">
    <name type="scientific">Lysinibacillus alkalisoli</name>
    <dbReference type="NCBI Taxonomy" id="1911548"/>
    <lineage>
        <taxon>Bacteria</taxon>
        <taxon>Bacillati</taxon>
        <taxon>Bacillota</taxon>
        <taxon>Bacilli</taxon>
        <taxon>Bacillales</taxon>
        <taxon>Bacillaceae</taxon>
        <taxon>Lysinibacillus</taxon>
    </lineage>
</organism>
<keyword evidence="2" id="KW-1185">Reference proteome</keyword>
<proteinExistence type="predicted"/>
<evidence type="ECO:0008006" key="3">
    <source>
        <dbReference type="Google" id="ProtNLM"/>
    </source>
</evidence>
<dbReference type="SUPFAM" id="SSF160387">
    <property type="entry name" value="NosL/MerB-like"/>
    <property type="match status" value="1"/>
</dbReference>
<evidence type="ECO:0000313" key="2">
    <source>
        <dbReference type="Proteomes" id="UP000616608"/>
    </source>
</evidence>
<evidence type="ECO:0000313" key="1">
    <source>
        <dbReference type="EMBL" id="GGG30778.1"/>
    </source>
</evidence>
<gene>
    <name evidence="1" type="ORF">GCM10007425_26730</name>
</gene>
<protein>
    <recommendedName>
        <fullName evidence="3">Nitrous oxide reduction protein</fullName>
    </recommendedName>
</protein>
<dbReference type="PANTHER" id="PTHR41247:SF1">
    <property type="entry name" value="HTH-TYPE TRANSCRIPTIONAL REPRESSOR YCNK"/>
    <property type="match status" value="1"/>
</dbReference>
<reference evidence="1" key="1">
    <citation type="journal article" date="2014" name="Int. J. Syst. Evol. Microbiol.">
        <title>Complete genome sequence of Corynebacterium casei LMG S-19264T (=DSM 44701T), isolated from a smear-ripened cheese.</title>
        <authorList>
            <consortium name="US DOE Joint Genome Institute (JGI-PGF)"/>
            <person name="Walter F."/>
            <person name="Albersmeier A."/>
            <person name="Kalinowski J."/>
            <person name="Ruckert C."/>
        </authorList>
    </citation>
    <scope>NUCLEOTIDE SEQUENCE</scope>
    <source>
        <strain evidence="1">CGMCC 1.15760</strain>
    </source>
</reference>
<reference evidence="1" key="2">
    <citation type="submission" date="2020-09" db="EMBL/GenBank/DDBJ databases">
        <authorList>
            <person name="Sun Q."/>
            <person name="Zhou Y."/>
        </authorList>
    </citation>
    <scope>NUCLEOTIDE SEQUENCE</scope>
    <source>
        <strain evidence="1">CGMCC 1.15760</strain>
    </source>
</reference>
<dbReference type="Pfam" id="PF05573">
    <property type="entry name" value="NosL"/>
    <property type="match status" value="1"/>
</dbReference>
<dbReference type="PROSITE" id="PS51257">
    <property type="entry name" value="PROKAR_LIPOPROTEIN"/>
    <property type="match status" value="1"/>
</dbReference>
<dbReference type="PANTHER" id="PTHR41247">
    <property type="entry name" value="HTH-TYPE TRANSCRIPTIONAL REPRESSOR YCNK"/>
    <property type="match status" value="1"/>
</dbReference>
<dbReference type="EMBL" id="BMJT01000010">
    <property type="protein sequence ID" value="GGG30778.1"/>
    <property type="molecule type" value="Genomic_DNA"/>
</dbReference>